<dbReference type="InterPro" id="IPR035595">
    <property type="entry name" value="UDP_glycos_trans_CS"/>
</dbReference>
<gene>
    <name evidence="7" type="primary">LOC106156813</name>
</gene>
<sequence length="532" mass="61240">MYQVIDRLGLSLFLGLLCLTTSCHGDKILMLPYGATHTSRAMNMEKLALMLTEHGHNVTMIVRADYTPWRPLPGVVLETYNVTVNDGSQLPRKLDFKTMMRLVKSDIFTLIHIESESNRETCKHMLSDKQLMSKIKRGTFSLFIFDYLELCSAILLYQLKLPSVMYSNYGLTGLWIANQNPLNPATTLMEGADFTNNMNYIERFRNTMLWIAANAFYNYYYIRDIENLLSTFLPDYNFPPIHRCFENVSIIIAANTHFALDFPRPVMPHIKPISGLQWTPPRPLSSDLLSFMSSAHHGVILMSFGSMMPTLEEETAELFAKVFSKFPQKVLWRYKGPVPPSLGENTKIMEWIPQNDILAHPAMKLFITHCGISSTWETLFHAVPVVAVPLFADQHHNAAKLVKRAKIGVLIDFHTMTQIELEEAINEVLTNEKYKQKAAKMSEILQDVPISGKDEFLFWIDYVIRHRGPLFLHNEAVFKLSWYQYYLLDIILPFVAAFLCFTFLLKVFAVCMFKAAVRVIRLLLKRVKLKRS</sequence>
<name>A0A1S3HNS0_LINAN</name>
<keyword evidence="5" id="KW-0812">Transmembrane</keyword>
<dbReference type="KEGG" id="lak:106156813"/>
<dbReference type="PANTHER" id="PTHR48043">
    <property type="entry name" value="EG:EG0003.4 PROTEIN-RELATED"/>
    <property type="match status" value="1"/>
</dbReference>
<comment type="catalytic activity">
    <reaction evidence="5">
        <text>glucuronate acceptor + UDP-alpha-D-glucuronate = acceptor beta-D-glucuronoside + UDP + H(+)</text>
        <dbReference type="Rhea" id="RHEA:21032"/>
        <dbReference type="ChEBI" id="CHEBI:15378"/>
        <dbReference type="ChEBI" id="CHEBI:58052"/>
        <dbReference type="ChEBI" id="CHEBI:58223"/>
        <dbReference type="ChEBI" id="CHEBI:132367"/>
        <dbReference type="ChEBI" id="CHEBI:132368"/>
        <dbReference type="EC" id="2.4.1.17"/>
    </reaction>
</comment>
<feature type="signal peptide" evidence="5">
    <location>
        <begin position="1"/>
        <end position="25"/>
    </location>
</feature>
<dbReference type="PROSITE" id="PS00375">
    <property type="entry name" value="UDPGT"/>
    <property type="match status" value="1"/>
</dbReference>
<dbReference type="InterPro" id="IPR002213">
    <property type="entry name" value="UDP_glucos_trans"/>
</dbReference>
<feature type="chain" id="PRO_5010005412" description="UDP-glucuronosyltransferase" evidence="5">
    <location>
        <begin position="26"/>
        <end position="532"/>
    </location>
</feature>
<organism evidence="6 7">
    <name type="scientific">Lingula anatina</name>
    <name type="common">Brachiopod</name>
    <name type="synonym">Lingula unguis</name>
    <dbReference type="NCBI Taxonomy" id="7574"/>
    <lineage>
        <taxon>Eukaryota</taxon>
        <taxon>Metazoa</taxon>
        <taxon>Spiralia</taxon>
        <taxon>Lophotrochozoa</taxon>
        <taxon>Brachiopoda</taxon>
        <taxon>Linguliformea</taxon>
        <taxon>Lingulata</taxon>
        <taxon>Lingulida</taxon>
        <taxon>Linguloidea</taxon>
        <taxon>Lingulidae</taxon>
        <taxon>Lingula</taxon>
    </lineage>
</organism>
<keyword evidence="2 4" id="KW-0328">Glycosyltransferase</keyword>
<dbReference type="Proteomes" id="UP000085678">
    <property type="component" value="Unplaced"/>
</dbReference>
<keyword evidence="5" id="KW-1133">Transmembrane helix</keyword>
<evidence type="ECO:0000256" key="5">
    <source>
        <dbReference type="RuleBase" id="RU362059"/>
    </source>
</evidence>
<comment type="similarity">
    <text evidence="1 4">Belongs to the UDP-glycosyltransferase family.</text>
</comment>
<reference evidence="7" key="1">
    <citation type="submission" date="2025-08" db="UniProtKB">
        <authorList>
            <consortium name="RefSeq"/>
        </authorList>
    </citation>
    <scope>IDENTIFICATION</scope>
    <source>
        <tissue evidence="7">Gonads</tissue>
    </source>
</reference>
<evidence type="ECO:0000256" key="1">
    <source>
        <dbReference type="ARBA" id="ARBA00009995"/>
    </source>
</evidence>
<dbReference type="InParanoid" id="A0A1S3HNS0"/>
<feature type="transmembrane region" description="Helical" evidence="5">
    <location>
        <begin position="490"/>
        <end position="517"/>
    </location>
</feature>
<dbReference type="AlphaFoldDB" id="A0A1S3HNS0"/>
<dbReference type="FunFam" id="3.40.50.2000:FF:000021">
    <property type="entry name" value="UDP-glucuronosyltransferase"/>
    <property type="match status" value="1"/>
</dbReference>
<dbReference type="OrthoDB" id="5835829at2759"/>
<keyword evidence="6" id="KW-1185">Reference proteome</keyword>
<dbReference type="GeneID" id="106156813"/>
<dbReference type="Pfam" id="PF00201">
    <property type="entry name" value="UDPGT"/>
    <property type="match status" value="1"/>
</dbReference>
<dbReference type="FunCoup" id="A0A1S3HNS0">
    <property type="interactions" value="678"/>
</dbReference>
<dbReference type="STRING" id="7574.A0A1S3HNS0"/>
<dbReference type="PANTHER" id="PTHR48043:SF145">
    <property type="entry name" value="FI06409P-RELATED"/>
    <property type="match status" value="1"/>
</dbReference>
<accession>A0A1S3HNS0</accession>
<dbReference type="RefSeq" id="XP_013387697.1">
    <property type="nucleotide sequence ID" value="XM_013532243.1"/>
</dbReference>
<dbReference type="CDD" id="cd03784">
    <property type="entry name" value="GT1_Gtf-like"/>
    <property type="match status" value="1"/>
</dbReference>
<keyword evidence="5" id="KW-0732">Signal</keyword>
<proteinExistence type="inferred from homology"/>
<evidence type="ECO:0000313" key="7">
    <source>
        <dbReference type="RefSeq" id="XP_013387697.1"/>
    </source>
</evidence>
<evidence type="ECO:0000256" key="4">
    <source>
        <dbReference type="RuleBase" id="RU003718"/>
    </source>
</evidence>
<evidence type="ECO:0000313" key="6">
    <source>
        <dbReference type="Proteomes" id="UP000085678"/>
    </source>
</evidence>
<dbReference type="EC" id="2.4.1.17" evidence="5"/>
<dbReference type="SUPFAM" id="SSF53756">
    <property type="entry name" value="UDP-Glycosyltransferase/glycogen phosphorylase"/>
    <property type="match status" value="1"/>
</dbReference>
<dbReference type="GO" id="GO:0016020">
    <property type="term" value="C:membrane"/>
    <property type="evidence" value="ECO:0007669"/>
    <property type="project" value="UniProtKB-SubCell"/>
</dbReference>
<keyword evidence="3 4" id="KW-0808">Transferase</keyword>
<evidence type="ECO:0000256" key="3">
    <source>
        <dbReference type="ARBA" id="ARBA00022679"/>
    </source>
</evidence>
<dbReference type="GO" id="GO:0015020">
    <property type="term" value="F:glucuronosyltransferase activity"/>
    <property type="evidence" value="ECO:0007669"/>
    <property type="project" value="UniProtKB-EC"/>
</dbReference>
<protein>
    <recommendedName>
        <fullName evidence="5">UDP-glucuronosyltransferase</fullName>
        <ecNumber evidence="5">2.4.1.17</ecNumber>
    </recommendedName>
</protein>
<dbReference type="PROSITE" id="PS51257">
    <property type="entry name" value="PROKAR_LIPOPROTEIN"/>
    <property type="match status" value="1"/>
</dbReference>
<evidence type="ECO:0000256" key="2">
    <source>
        <dbReference type="ARBA" id="ARBA00022676"/>
    </source>
</evidence>
<keyword evidence="5" id="KW-0472">Membrane</keyword>
<dbReference type="InterPro" id="IPR050271">
    <property type="entry name" value="UDP-glycosyltransferase"/>
</dbReference>
<comment type="subcellular location">
    <subcellularLocation>
        <location evidence="5">Membrane</location>
        <topology evidence="5">Single-pass membrane protein</topology>
    </subcellularLocation>
</comment>
<dbReference type="Gene3D" id="3.40.50.2000">
    <property type="entry name" value="Glycogen Phosphorylase B"/>
    <property type="match status" value="1"/>
</dbReference>